<dbReference type="RefSeq" id="WP_089329592.1">
    <property type="nucleotide sequence ID" value="NZ_FZOR01000038.1"/>
</dbReference>
<dbReference type="GO" id="GO:0043190">
    <property type="term" value="C:ATP-binding cassette (ABC) transporter complex"/>
    <property type="evidence" value="ECO:0007669"/>
    <property type="project" value="InterPro"/>
</dbReference>
<keyword evidence="2 6" id="KW-0812">Transmembrane</keyword>
<feature type="domain" description="ABC transmembrane type-2" evidence="8">
    <location>
        <begin position="50"/>
        <end position="278"/>
    </location>
</feature>
<feature type="region of interest" description="Disordered" evidence="7">
    <location>
        <begin position="1"/>
        <end position="21"/>
    </location>
</feature>
<dbReference type="PANTHER" id="PTHR43229">
    <property type="entry name" value="NODULATION PROTEIN J"/>
    <property type="match status" value="1"/>
</dbReference>
<evidence type="ECO:0000256" key="1">
    <source>
        <dbReference type="ARBA" id="ARBA00004141"/>
    </source>
</evidence>
<evidence type="ECO:0000313" key="10">
    <source>
        <dbReference type="Proteomes" id="UP000198318"/>
    </source>
</evidence>
<gene>
    <name evidence="9" type="ORF">SAMN05443665_103863</name>
</gene>
<dbReference type="PROSITE" id="PS51012">
    <property type="entry name" value="ABC_TM2"/>
    <property type="match status" value="1"/>
</dbReference>
<proteinExistence type="inferred from homology"/>
<dbReference type="InterPro" id="IPR013525">
    <property type="entry name" value="ABC2_TM"/>
</dbReference>
<dbReference type="AlphaFoldDB" id="A0A239NAU6"/>
<evidence type="ECO:0000256" key="6">
    <source>
        <dbReference type="RuleBase" id="RU361157"/>
    </source>
</evidence>
<dbReference type="OrthoDB" id="8988363at2"/>
<feature type="transmembrane region" description="Helical" evidence="6">
    <location>
        <begin position="86"/>
        <end position="108"/>
    </location>
</feature>
<feature type="transmembrane region" description="Helical" evidence="6">
    <location>
        <begin position="257"/>
        <end position="275"/>
    </location>
</feature>
<evidence type="ECO:0000259" key="8">
    <source>
        <dbReference type="PROSITE" id="PS51012"/>
    </source>
</evidence>
<dbReference type="GO" id="GO:0046677">
    <property type="term" value="P:response to antibiotic"/>
    <property type="evidence" value="ECO:0007669"/>
    <property type="project" value="UniProtKB-KW"/>
</dbReference>
<dbReference type="InterPro" id="IPR047817">
    <property type="entry name" value="ABC2_TM_bact-type"/>
</dbReference>
<dbReference type="Pfam" id="PF01061">
    <property type="entry name" value="ABC2_membrane"/>
    <property type="match status" value="1"/>
</dbReference>
<keyword evidence="6" id="KW-0813">Transport</keyword>
<dbReference type="GO" id="GO:0140359">
    <property type="term" value="F:ABC-type transporter activity"/>
    <property type="evidence" value="ECO:0007669"/>
    <property type="project" value="InterPro"/>
</dbReference>
<dbReference type="Proteomes" id="UP000198318">
    <property type="component" value="Unassembled WGS sequence"/>
</dbReference>
<evidence type="ECO:0000256" key="4">
    <source>
        <dbReference type="ARBA" id="ARBA00023136"/>
    </source>
</evidence>
<dbReference type="EMBL" id="FZOR01000038">
    <property type="protein sequence ID" value="SNT52107.1"/>
    <property type="molecule type" value="Genomic_DNA"/>
</dbReference>
<comment type="subcellular location">
    <subcellularLocation>
        <location evidence="6">Cell membrane</location>
        <topology evidence="6">Multi-pass membrane protein</topology>
    </subcellularLocation>
    <subcellularLocation>
        <location evidence="1">Membrane</location>
        <topology evidence="1">Multi-pass membrane protein</topology>
    </subcellularLocation>
</comment>
<name>A0A239NAU6_9ACTN</name>
<keyword evidence="6" id="KW-1003">Cell membrane</keyword>
<feature type="transmembrane region" description="Helical" evidence="6">
    <location>
        <begin position="129"/>
        <end position="154"/>
    </location>
</feature>
<accession>A0A239NAU6</accession>
<evidence type="ECO:0000256" key="2">
    <source>
        <dbReference type="ARBA" id="ARBA00022692"/>
    </source>
</evidence>
<feature type="transmembrane region" description="Helical" evidence="6">
    <location>
        <begin position="50"/>
        <end position="74"/>
    </location>
</feature>
<dbReference type="InterPro" id="IPR051784">
    <property type="entry name" value="Nod_factor_ABC_transporter"/>
</dbReference>
<keyword evidence="3 6" id="KW-1133">Transmembrane helix</keyword>
<evidence type="ECO:0000256" key="3">
    <source>
        <dbReference type="ARBA" id="ARBA00022989"/>
    </source>
</evidence>
<feature type="transmembrane region" description="Helical" evidence="6">
    <location>
        <begin position="198"/>
        <end position="215"/>
    </location>
</feature>
<organism evidence="9 10">
    <name type="scientific">Actinomadura meyerae</name>
    <dbReference type="NCBI Taxonomy" id="240840"/>
    <lineage>
        <taxon>Bacteria</taxon>
        <taxon>Bacillati</taxon>
        <taxon>Actinomycetota</taxon>
        <taxon>Actinomycetes</taxon>
        <taxon>Streptosporangiales</taxon>
        <taxon>Thermomonosporaceae</taxon>
        <taxon>Actinomadura</taxon>
    </lineage>
</organism>
<evidence type="ECO:0000256" key="5">
    <source>
        <dbReference type="ARBA" id="ARBA00023251"/>
    </source>
</evidence>
<comment type="similarity">
    <text evidence="6">Belongs to the ABC-2 integral membrane protein family.</text>
</comment>
<dbReference type="PIRSF" id="PIRSF006648">
    <property type="entry name" value="DrrB"/>
    <property type="match status" value="1"/>
</dbReference>
<keyword evidence="4 6" id="KW-0472">Membrane</keyword>
<feature type="compositionally biased region" description="Basic and acidic residues" evidence="7">
    <location>
        <begin position="11"/>
        <end position="21"/>
    </location>
</feature>
<feature type="transmembrane region" description="Helical" evidence="6">
    <location>
        <begin position="166"/>
        <end position="186"/>
    </location>
</feature>
<protein>
    <recommendedName>
        <fullName evidence="6">Transport permease protein</fullName>
    </recommendedName>
</protein>
<reference evidence="9 10" key="1">
    <citation type="submission" date="2017-06" db="EMBL/GenBank/DDBJ databases">
        <authorList>
            <person name="Kim H.J."/>
            <person name="Triplett B.A."/>
        </authorList>
    </citation>
    <scope>NUCLEOTIDE SEQUENCE [LARGE SCALE GENOMIC DNA]</scope>
    <source>
        <strain evidence="9 10">DSM 44715</strain>
    </source>
</reference>
<dbReference type="PANTHER" id="PTHR43229:SF2">
    <property type="entry name" value="NODULATION PROTEIN J"/>
    <property type="match status" value="1"/>
</dbReference>
<dbReference type="InterPro" id="IPR000412">
    <property type="entry name" value="ABC_2_transport"/>
</dbReference>
<evidence type="ECO:0000256" key="7">
    <source>
        <dbReference type="SAM" id="MobiDB-lite"/>
    </source>
</evidence>
<evidence type="ECO:0000313" key="9">
    <source>
        <dbReference type="EMBL" id="SNT52107.1"/>
    </source>
</evidence>
<keyword evidence="5" id="KW-0046">Antibiotic resistance</keyword>
<sequence>MSETTSAVERTAAEEEHVRREAPPHRRYAVLWHSLALARRNLIKIKRNPISISDAVIAPVTFLLIFVYMFGGAVSGSTHAYLQRTLPAILVLSAIMAGMIATGVNLSLDIKKGIFDRFRSLPISRSAPLIGSVLADVVRYLVSIVTLLAFGYLIGFRIETDPLRALGAALLTIVFGMSLSWLWILLGMVIKETASVQTIVALSIFPLAFGTDMVAPTETLPGWLQAWAKVNPVGHTMEACRGLLIGGDVAEPLTKSLLWSAGLVVVFAPLAVLAYRRRT</sequence>
<keyword evidence="10" id="KW-1185">Reference proteome</keyword>